<reference evidence="7 8" key="1">
    <citation type="submission" date="2016-03" db="EMBL/GenBank/DDBJ databases">
        <title>Whole genome sequencing of Grifola frondosa 9006-11.</title>
        <authorList>
            <person name="Min B."/>
            <person name="Park H."/>
            <person name="Kim J.-G."/>
            <person name="Cho H."/>
            <person name="Oh Y.-L."/>
            <person name="Kong W.-S."/>
            <person name="Choi I.-G."/>
        </authorList>
    </citation>
    <scope>NUCLEOTIDE SEQUENCE [LARGE SCALE GENOMIC DNA]</scope>
    <source>
        <strain evidence="7 8">9006-11</strain>
    </source>
</reference>
<comment type="subcellular location">
    <subcellularLocation>
        <location evidence="1">Mitochondrion</location>
    </subcellularLocation>
</comment>
<dbReference type="PANTHER" id="PTHR28018:SF3">
    <property type="entry name" value="RESPIRATORY SUPERCOMPLEX FACTOR 2, MITOCHONDRIAL"/>
    <property type="match status" value="1"/>
</dbReference>
<dbReference type="STRING" id="5627.A0A1C7M223"/>
<evidence type="ECO:0000259" key="6">
    <source>
        <dbReference type="PROSITE" id="PS51503"/>
    </source>
</evidence>
<gene>
    <name evidence="7" type="primary">RCF2_1</name>
    <name evidence="7" type="ORF">A0H81_09863</name>
</gene>
<dbReference type="InterPro" id="IPR040153">
    <property type="entry name" value="Rcf2"/>
</dbReference>
<dbReference type="InterPro" id="IPR007667">
    <property type="entry name" value="Hypoxia_induced_domain"/>
</dbReference>
<evidence type="ECO:0000256" key="2">
    <source>
        <dbReference type="ARBA" id="ARBA00022692"/>
    </source>
</evidence>
<keyword evidence="8" id="KW-1185">Reference proteome</keyword>
<dbReference type="GO" id="GO:0005739">
    <property type="term" value="C:mitochondrion"/>
    <property type="evidence" value="ECO:0007669"/>
    <property type="project" value="UniProtKB-SubCell"/>
</dbReference>
<dbReference type="Proteomes" id="UP000092993">
    <property type="component" value="Unassembled WGS sequence"/>
</dbReference>
<accession>A0A1C7M223</accession>
<evidence type="ECO:0000313" key="7">
    <source>
        <dbReference type="EMBL" id="OBZ70409.1"/>
    </source>
</evidence>
<dbReference type="EMBL" id="LUGG01000014">
    <property type="protein sequence ID" value="OBZ70409.1"/>
    <property type="molecule type" value="Genomic_DNA"/>
</dbReference>
<keyword evidence="3 5" id="KW-1133">Transmembrane helix</keyword>
<evidence type="ECO:0000313" key="8">
    <source>
        <dbReference type="Proteomes" id="UP000092993"/>
    </source>
</evidence>
<proteinExistence type="predicted"/>
<evidence type="ECO:0000256" key="3">
    <source>
        <dbReference type="ARBA" id="ARBA00022989"/>
    </source>
</evidence>
<protein>
    <submittedName>
        <fullName evidence="7">Respiratory supercomplex factor 2, mitochondrial</fullName>
    </submittedName>
</protein>
<evidence type="ECO:0000256" key="5">
    <source>
        <dbReference type="SAM" id="Phobius"/>
    </source>
</evidence>
<evidence type="ECO:0000256" key="4">
    <source>
        <dbReference type="ARBA" id="ARBA00023136"/>
    </source>
</evidence>
<feature type="domain" description="HIG1" evidence="6">
    <location>
        <begin position="90"/>
        <end position="181"/>
    </location>
</feature>
<evidence type="ECO:0000256" key="1">
    <source>
        <dbReference type="ARBA" id="ARBA00004173"/>
    </source>
</evidence>
<dbReference type="OrthoDB" id="1915122at2759"/>
<organism evidence="7 8">
    <name type="scientific">Grifola frondosa</name>
    <name type="common">Maitake</name>
    <name type="synonym">Polyporus frondosus</name>
    <dbReference type="NCBI Taxonomy" id="5627"/>
    <lineage>
        <taxon>Eukaryota</taxon>
        <taxon>Fungi</taxon>
        <taxon>Dikarya</taxon>
        <taxon>Basidiomycota</taxon>
        <taxon>Agaricomycotina</taxon>
        <taxon>Agaricomycetes</taxon>
        <taxon>Polyporales</taxon>
        <taxon>Grifolaceae</taxon>
        <taxon>Grifola</taxon>
    </lineage>
</organism>
<comment type="caution">
    <text evidence="7">The sequence shown here is derived from an EMBL/GenBank/DDBJ whole genome shotgun (WGS) entry which is preliminary data.</text>
</comment>
<keyword evidence="4 5" id="KW-0472">Membrane</keyword>
<dbReference type="AlphaFoldDB" id="A0A1C7M223"/>
<feature type="transmembrane region" description="Helical" evidence="5">
    <location>
        <begin position="20"/>
        <end position="38"/>
    </location>
</feature>
<dbReference type="PROSITE" id="PS51503">
    <property type="entry name" value="HIG1"/>
    <property type="match status" value="1"/>
</dbReference>
<name>A0A1C7M223_GRIFR</name>
<sequence length="323" mass="35714">MKFASEEELHGHNAATVRGAIEGIVGGFAISLPASFYMQRKWAYYRSLPITIKTLGVVLVVVPCYAIQAERRGVEYAASIWTGAGKAELQREEAVAQRHWDTLTTTEKVKDWSSRNQYKLILGSWALSMAIAGSIVMRNPHQSSAQKIVQARMWAQGLTVGVMIGAGILTHAQRKEAAAHRLVDHSWVNILEEQRKVDEANKLRLLSASPHTHHRSSFATHHVDAPTTHIPSRYGIDTVPLLVESASINPEDQIEMYTSPYAPESNTASEVHHAINESSPRAGKARREISLIFGSRVTSYDSTQTRNVLPGARSYITRTAPSL</sequence>
<dbReference type="PANTHER" id="PTHR28018">
    <property type="entry name" value="RESPIRATORY SUPERCOMPLEX FACTOR 2, MITOCHONDRIAL"/>
    <property type="match status" value="1"/>
</dbReference>
<dbReference type="Pfam" id="PF04588">
    <property type="entry name" value="HIG_1_N"/>
    <property type="match status" value="1"/>
</dbReference>
<keyword evidence="2 5" id="KW-0812">Transmembrane</keyword>
<dbReference type="GO" id="GO:0033617">
    <property type="term" value="P:mitochondrial respiratory chain complex IV assembly"/>
    <property type="evidence" value="ECO:0007669"/>
    <property type="project" value="TreeGrafter"/>
</dbReference>
<feature type="transmembrane region" description="Helical" evidence="5">
    <location>
        <begin position="118"/>
        <end position="137"/>
    </location>
</feature>